<dbReference type="EC" id="4.2.1.93" evidence="7"/>
<keyword evidence="7" id="KW-0963">Cytoplasm</keyword>
<dbReference type="CDD" id="cd01171">
    <property type="entry name" value="YXKO-related"/>
    <property type="match status" value="1"/>
</dbReference>
<evidence type="ECO:0000256" key="3">
    <source>
        <dbReference type="ARBA" id="ARBA00022857"/>
    </source>
</evidence>
<comment type="subcellular location">
    <subcellularLocation>
        <location evidence="7">Cytoplasm</location>
    </subcellularLocation>
</comment>
<keyword evidence="3" id="KW-0521">NADP</keyword>
<dbReference type="NCBIfam" id="TIGR00196">
    <property type="entry name" value="yjeF_cterm"/>
    <property type="match status" value="1"/>
</dbReference>
<keyword evidence="4 7" id="KW-0520">NAD</keyword>
<keyword evidence="1 7" id="KW-0547">Nucleotide-binding</keyword>
<proteinExistence type="inferred from homology"/>
<evidence type="ECO:0000256" key="6">
    <source>
        <dbReference type="ARBA" id="ARBA00047472"/>
    </source>
</evidence>
<keyword evidence="7" id="KW-0597">Phosphoprotein</keyword>
<evidence type="ECO:0000256" key="4">
    <source>
        <dbReference type="ARBA" id="ARBA00023027"/>
    </source>
</evidence>
<dbReference type="InterPro" id="IPR000631">
    <property type="entry name" value="CARKD"/>
</dbReference>
<feature type="domain" description="YjeF C-terminal" evidence="8">
    <location>
        <begin position="14"/>
        <end position="323"/>
    </location>
</feature>
<keyword evidence="10" id="KW-1185">Reference proteome</keyword>
<comment type="caution">
    <text evidence="9">The sequence shown here is derived from an EMBL/GenBank/DDBJ whole genome shotgun (WGS) entry which is preliminary data.</text>
</comment>
<evidence type="ECO:0000256" key="2">
    <source>
        <dbReference type="ARBA" id="ARBA00022840"/>
    </source>
</evidence>
<feature type="binding site" evidence="7">
    <location>
        <begin position="238"/>
        <end position="247"/>
    </location>
    <ligand>
        <name>ATP</name>
        <dbReference type="ChEBI" id="CHEBI:30616"/>
    </ligand>
</feature>
<name>A0ABR3ZUD8_9LECA</name>
<comment type="cofactor">
    <cofactor evidence="7">
        <name>Mg(2+)</name>
        <dbReference type="ChEBI" id="CHEBI:18420"/>
    </cofactor>
</comment>
<sequence>MSEKPNMSPVTKELLKKVRMMVPPMLEKFHKGQLGRVAVIGGSENYTGAPYFSAMASARLGADLSHVICTPAAANVIKTYSPNLMVHPIMRETSEVPASASPAAELASPIIAMLTNLHAVVIGPGLGRDKLMQATVAAVIKAAREKNKPLVLDADALWLVQSQPELVHGYKECVLTPNVVEFGRLAKAVGISEEDLPDTGEAGCKQLAAALGGVLVLRKGALDWISDGTKTSVCESEGGRKRSGGQGDTLTGSIGTLLAYRSLYLEKLWDVEGNLSAEETLMLAAWGGSAITRECSRLAFMKHGRSLQASDLTAEVPVAFETLIGEKEESKL</sequence>
<feature type="binding site" evidence="7">
    <location>
        <position position="125"/>
    </location>
    <ligand>
        <name>(6S)-NADPHX</name>
        <dbReference type="ChEBI" id="CHEBI:64076"/>
    </ligand>
</feature>
<gene>
    <name evidence="9" type="ORF">N7G274_010411</name>
</gene>
<dbReference type="HAMAP" id="MF_01965">
    <property type="entry name" value="NADHX_dehydratase"/>
    <property type="match status" value="1"/>
</dbReference>
<feature type="binding site" evidence="7">
    <location>
        <position position="248"/>
    </location>
    <ligand>
        <name>(6S)-NADPHX</name>
        <dbReference type="ChEBI" id="CHEBI:64076"/>
    </ligand>
</feature>
<evidence type="ECO:0000256" key="1">
    <source>
        <dbReference type="ARBA" id="ARBA00022741"/>
    </source>
</evidence>
<dbReference type="PROSITE" id="PS01049">
    <property type="entry name" value="YJEF_C_1"/>
    <property type="match status" value="1"/>
</dbReference>
<dbReference type="InterPro" id="IPR017953">
    <property type="entry name" value="Carbohydrate_kinase_pred_CS"/>
</dbReference>
<dbReference type="PANTHER" id="PTHR12592:SF0">
    <property type="entry name" value="ATP-DEPENDENT (S)-NAD(P)H-HYDRATE DEHYDRATASE"/>
    <property type="match status" value="1"/>
</dbReference>
<dbReference type="PANTHER" id="PTHR12592">
    <property type="entry name" value="ATP-DEPENDENT (S)-NAD(P)H-HYDRATE DEHYDRATASE FAMILY MEMBER"/>
    <property type="match status" value="1"/>
</dbReference>
<dbReference type="SUPFAM" id="SSF53613">
    <property type="entry name" value="Ribokinase-like"/>
    <property type="match status" value="1"/>
</dbReference>
<dbReference type="Pfam" id="PF01256">
    <property type="entry name" value="Carb_kinase"/>
    <property type="match status" value="1"/>
</dbReference>
<reference evidence="9 10" key="1">
    <citation type="submission" date="2024-09" db="EMBL/GenBank/DDBJ databases">
        <title>Rethinking Asexuality: The Enigmatic Case of Functional Sexual Genes in Lepraria (Stereocaulaceae).</title>
        <authorList>
            <person name="Doellman M."/>
            <person name="Sun Y."/>
            <person name="Barcenas-Pena A."/>
            <person name="Lumbsch H.T."/>
            <person name="Grewe F."/>
        </authorList>
    </citation>
    <scope>NUCLEOTIDE SEQUENCE [LARGE SCALE GENOMIC DNA]</scope>
    <source>
        <strain evidence="9 10">Mercado 3170</strain>
    </source>
</reference>
<feature type="binding site" evidence="7">
    <location>
        <begin position="219"/>
        <end position="223"/>
    </location>
    <ligand>
        <name>ATP</name>
        <dbReference type="ChEBI" id="CHEBI:30616"/>
    </ligand>
</feature>
<dbReference type="InterPro" id="IPR029056">
    <property type="entry name" value="Ribokinase-like"/>
</dbReference>
<evidence type="ECO:0000313" key="10">
    <source>
        <dbReference type="Proteomes" id="UP001590950"/>
    </source>
</evidence>
<dbReference type="PROSITE" id="PS51383">
    <property type="entry name" value="YJEF_C_3"/>
    <property type="match status" value="1"/>
</dbReference>
<evidence type="ECO:0000256" key="7">
    <source>
        <dbReference type="HAMAP-Rule" id="MF_03157"/>
    </source>
</evidence>
<evidence type="ECO:0000313" key="9">
    <source>
        <dbReference type="EMBL" id="KAL2036868.1"/>
    </source>
</evidence>
<keyword evidence="5 7" id="KW-0456">Lyase</keyword>
<evidence type="ECO:0000256" key="5">
    <source>
        <dbReference type="ARBA" id="ARBA00023239"/>
    </source>
</evidence>
<dbReference type="Proteomes" id="UP001590950">
    <property type="component" value="Unassembled WGS sequence"/>
</dbReference>
<dbReference type="Gene3D" id="3.40.1190.20">
    <property type="match status" value="1"/>
</dbReference>
<comment type="catalytic activity">
    <reaction evidence="6 7">
        <text>(6S)-NADPHX + ATP = ADP + phosphate + NADPH + H(+)</text>
        <dbReference type="Rhea" id="RHEA:32231"/>
        <dbReference type="ChEBI" id="CHEBI:15378"/>
        <dbReference type="ChEBI" id="CHEBI:30616"/>
        <dbReference type="ChEBI" id="CHEBI:43474"/>
        <dbReference type="ChEBI" id="CHEBI:57783"/>
        <dbReference type="ChEBI" id="CHEBI:64076"/>
        <dbReference type="ChEBI" id="CHEBI:456216"/>
        <dbReference type="EC" id="4.2.1.93"/>
    </reaction>
</comment>
<keyword evidence="2 7" id="KW-0067">ATP-binding</keyword>
<dbReference type="PROSITE" id="PS01050">
    <property type="entry name" value="YJEF_C_2"/>
    <property type="match status" value="1"/>
</dbReference>
<comment type="catalytic activity">
    <reaction evidence="7">
        <text>(6S)-NADHX + ATP = ADP + phosphate + NADH + H(+)</text>
        <dbReference type="Rhea" id="RHEA:19017"/>
        <dbReference type="ChEBI" id="CHEBI:15378"/>
        <dbReference type="ChEBI" id="CHEBI:30616"/>
        <dbReference type="ChEBI" id="CHEBI:43474"/>
        <dbReference type="ChEBI" id="CHEBI:57945"/>
        <dbReference type="ChEBI" id="CHEBI:64074"/>
        <dbReference type="ChEBI" id="CHEBI:456216"/>
        <dbReference type="EC" id="4.2.1.93"/>
    </reaction>
</comment>
<comment type="similarity">
    <text evidence="7">Belongs to the NnrD/CARKD family.</text>
</comment>
<dbReference type="EMBL" id="JBEFKJ010000048">
    <property type="protein sequence ID" value="KAL2036868.1"/>
    <property type="molecule type" value="Genomic_DNA"/>
</dbReference>
<protein>
    <recommendedName>
        <fullName evidence="7">ATP-dependent (S)-NAD(P)H-hydrate dehydratase</fullName>
        <ecNumber evidence="7">4.2.1.93</ecNumber>
    </recommendedName>
    <alternativeName>
        <fullName evidence="7">ATP-dependent NAD(P)HX dehydratase</fullName>
    </alternativeName>
</protein>
<organism evidence="9 10">
    <name type="scientific">Stereocaulon virgatum</name>
    <dbReference type="NCBI Taxonomy" id="373712"/>
    <lineage>
        <taxon>Eukaryota</taxon>
        <taxon>Fungi</taxon>
        <taxon>Dikarya</taxon>
        <taxon>Ascomycota</taxon>
        <taxon>Pezizomycotina</taxon>
        <taxon>Lecanoromycetes</taxon>
        <taxon>OSLEUM clade</taxon>
        <taxon>Lecanoromycetidae</taxon>
        <taxon>Lecanorales</taxon>
        <taxon>Lecanorineae</taxon>
        <taxon>Stereocaulaceae</taxon>
        <taxon>Stereocaulon</taxon>
    </lineage>
</organism>
<feature type="binding site" evidence="7">
    <location>
        <begin position="178"/>
        <end position="184"/>
    </location>
    <ligand>
        <name>(6S)-NADPHX</name>
        <dbReference type="ChEBI" id="CHEBI:64076"/>
    </ligand>
</feature>
<accession>A0ABR3ZUD8</accession>
<comment type="function">
    <text evidence="7">Catalyzes the dehydration of the S-form of NAD(P)HX at the expense of ATP, which is converted to ADP. Together with NAD(P)HX epimerase, which catalyzes the epimerization of the S- and R-forms, the enzyme allows the repair of both epimers of NAD(P)HX, a damaged form of NAD(P)H that is a result of enzymatic or heat-dependent hydration.</text>
</comment>
<evidence type="ECO:0000259" key="8">
    <source>
        <dbReference type="PROSITE" id="PS51383"/>
    </source>
</evidence>